<name>A0A974NJC9_PERPY</name>
<dbReference type="Proteomes" id="UP000595254">
    <property type="component" value="Chromosome"/>
</dbReference>
<evidence type="ECO:0000256" key="1">
    <source>
        <dbReference type="ARBA" id="ARBA00004651"/>
    </source>
</evidence>
<gene>
    <name evidence="12" type="ORF">I6J18_14535</name>
</gene>
<evidence type="ECO:0000256" key="2">
    <source>
        <dbReference type="ARBA" id="ARBA00008017"/>
    </source>
</evidence>
<evidence type="ECO:0000259" key="11">
    <source>
        <dbReference type="Pfam" id="PF21088"/>
    </source>
</evidence>
<keyword evidence="6 8" id="KW-0472">Membrane</keyword>
<feature type="transmembrane region" description="Helical" evidence="8">
    <location>
        <begin position="17"/>
        <end position="39"/>
    </location>
</feature>
<feature type="domain" description="Mechanosensitive ion channel MscS C-terminal" evidence="10">
    <location>
        <begin position="187"/>
        <end position="267"/>
    </location>
</feature>
<feature type="transmembrane region" description="Helical" evidence="8">
    <location>
        <begin position="68"/>
        <end position="87"/>
    </location>
</feature>
<accession>A0A974NJC9</accession>
<feature type="transmembrane region" description="Helical" evidence="8">
    <location>
        <begin position="99"/>
        <end position="118"/>
    </location>
</feature>
<dbReference type="FunFam" id="2.30.30.60:FF:000001">
    <property type="entry name" value="MscS Mechanosensitive ion channel"/>
    <property type="match status" value="1"/>
</dbReference>
<dbReference type="InterPro" id="IPR010920">
    <property type="entry name" value="LSM_dom_sf"/>
</dbReference>
<comment type="function">
    <text evidence="7">May play a role in resistance to osmotic downshock.</text>
</comment>
<dbReference type="KEGG" id="ppsr:I6J18_14535"/>
<evidence type="ECO:0000313" key="12">
    <source>
        <dbReference type="EMBL" id="QQS98878.1"/>
    </source>
</evidence>
<comment type="subcellular location">
    <subcellularLocation>
        <location evidence="1">Cell membrane</location>
        <topology evidence="1">Multi-pass membrane protein</topology>
    </subcellularLocation>
</comment>
<dbReference type="InterPro" id="IPR049278">
    <property type="entry name" value="MS_channel_C"/>
</dbReference>
<dbReference type="InterPro" id="IPR049142">
    <property type="entry name" value="MS_channel_1st"/>
</dbReference>
<dbReference type="InterPro" id="IPR011014">
    <property type="entry name" value="MscS_channel_TM-2"/>
</dbReference>
<dbReference type="FunFam" id="1.10.287.1260:FF:000005">
    <property type="entry name" value="Mechanosensitive ion channel family protein"/>
    <property type="match status" value="1"/>
</dbReference>
<dbReference type="PANTHER" id="PTHR30460:SF0">
    <property type="entry name" value="MODERATE CONDUCTANCE MECHANOSENSITIVE CHANNEL YBIO"/>
    <property type="match status" value="1"/>
</dbReference>
<evidence type="ECO:0000256" key="4">
    <source>
        <dbReference type="ARBA" id="ARBA00022692"/>
    </source>
</evidence>
<keyword evidence="13" id="KW-1185">Reference proteome</keyword>
<keyword evidence="4 8" id="KW-0812">Transmembrane</keyword>
<dbReference type="Pfam" id="PF21088">
    <property type="entry name" value="MS_channel_1st"/>
    <property type="match status" value="1"/>
</dbReference>
<dbReference type="SUPFAM" id="SSF82861">
    <property type="entry name" value="Mechanosensitive channel protein MscS (YggB), transmembrane region"/>
    <property type="match status" value="1"/>
</dbReference>
<protein>
    <submittedName>
        <fullName evidence="12">Mechanosensitive ion channel family protein</fullName>
    </submittedName>
</protein>
<dbReference type="InterPro" id="IPR045276">
    <property type="entry name" value="YbiO_bact"/>
</dbReference>
<dbReference type="GO" id="GO:0005886">
    <property type="term" value="C:plasma membrane"/>
    <property type="evidence" value="ECO:0007669"/>
    <property type="project" value="UniProtKB-SubCell"/>
</dbReference>
<proteinExistence type="inferred from homology"/>
<reference evidence="12 13" key="1">
    <citation type="submission" date="2021-01" db="EMBL/GenBank/DDBJ databases">
        <title>FDA dAtabase for Regulatory Grade micrObial Sequences (FDA-ARGOS): Supporting development and validation of Infectious Disease Dx tests.</title>
        <authorList>
            <person name="Nelson B."/>
            <person name="Plummer A."/>
            <person name="Tallon L."/>
            <person name="Sadzewicz L."/>
            <person name="Zhao X."/>
            <person name="Boylan J."/>
            <person name="Ott S."/>
            <person name="Bowen H."/>
            <person name="Vavikolanu K."/>
            <person name="Mehta A."/>
            <person name="Aluvathingal J."/>
            <person name="Nadendla S."/>
            <person name="Myers T."/>
            <person name="Yan Y."/>
            <person name="Sichtig H."/>
        </authorList>
    </citation>
    <scope>NUCLEOTIDE SEQUENCE [LARGE SCALE GENOMIC DNA]</scope>
    <source>
        <strain evidence="12 13">FDAARGOS_1161</strain>
    </source>
</reference>
<dbReference type="AlphaFoldDB" id="A0A974NJC9"/>
<dbReference type="SUPFAM" id="SSF50182">
    <property type="entry name" value="Sm-like ribonucleoproteins"/>
    <property type="match status" value="1"/>
</dbReference>
<keyword evidence="3" id="KW-1003">Cell membrane</keyword>
<evidence type="ECO:0000256" key="5">
    <source>
        <dbReference type="ARBA" id="ARBA00022989"/>
    </source>
</evidence>
<feature type="domain" description="Mechanosensitive ion channel MscS" evidence="9">
    <location>
        <begin position="117"/>
        <end position="180"/>
    </location>
</feature>
<evidence type="ECO:0000256" key="8">
    <source>
        <dbReference type="SAM" id="Phobius"/>
    </source>
</evidence>
<feature type="domain" description="Mechanosensitive ion channel transmembrane helices 2/3" evidence="11">
    <location>
        <begin position="74"/>
        <end position="115"/>
    </location>
</feature>
<dbReference type="Gene3D" id="2.30.30.60">
    <property type="match status" value="1"/>
</dbReference>
<dbReference type="GO" id="GO:0008381">
    <property type="term" value="F:mechanosensitive monoatomic ion channel activity"/>
    <property type="evidence" value="ECO:0007669"/>
    <property type="project" value="InterPro"/>
</dbReference>
<dbReference type="EMBL" id="CP068053">
    <property type="protein sequence ID" value="QQS98878.1"/>
    <property type="molecule type" value="Genomic_DNA"/>
</dbReference>
<evidence type="ECO:0000259" key="10">
    <source>
        <dbReference type="Pfam" id="PF21082"/>
    </source>
</evidence>
<evidence type="ECO:0000259" key="9">
    <source>
        <dbReference type="Pfam" id="PF00924"/>
    </source>
</evidence>
<dbReference type="Gene3D" id="3.30.70.100">
    <property type="match status" value="1"/>
</dbReference>
<dbReference type="Gene3D" id="1.10.287.1260">
    <property type="match status" value="1"/>
</dbReference>
<dbReference type="PANTHER" id="PTHR30460">
    <property type="entry name" value="MODERATE CONDUCTANCE MECHANOSENSITIVE CHANNEL YBIO"/>
    <property type="match status" value="1"/>
</dbReference>
<evidence type="ECO:0000256" key="7">
    <source>
        <dbReference type="ARBA" id="ARBA00059688"/>
    </source>
</evidence>
<dbReference type="Pfam" id="PF00924">
    <property type="entry name" value="MS_channel_2nd"/>
    <property type="match status" value="1"/>
</dbReference>
<evidence type="ECO:0000313" key="13">
    <source>
        <dbReference type="Proteomes" id="UP000595254"/>
    </source>
</evidence>
<dbReference type="Pfam" id="PF21082">
    <property type="entry name" value="MS_channel_3rd"/>
    <property type="match status" value="1"/>
</dbReference>
<dbReference type="InterPro" id="IPR006685">
    <property type="entry name" value="MscS_channel_2nd"/>
</dbReference>
<sequence length="273" mass="30196">MDYIADKLKKEFFDEDLWVDLSVGILKLFVIFFLSRLVIRLSKAVISKFFLVRSKSPIRVSERREATLLKLIQNVITYIVNFIALIMALEVCGLDIKGLLAGAGIVGLAIGFGAQSLVKDIITGFFIILEDQFSVGDHIKVKDFEGEVLEIGLRTTKIKNVTGQLHVIPNGSILEVTNYSMLNSVAVVDVTLPYDGNVKSAEAAIAAMLDTLPHKYNELVKAPEILGIETLSPTEIVLRITAETLPNKGSSISRVLRKEVKDCLDQHEWNPGN</sequence>
<comment type="similarity">
    <text evidence="2">Belongs to the MscS (TC 1.A.23) family.</text>
</comment>
<organism evidence="12 13">
    <name type="scientific">Peribacillus psychrosaccharolyticus</name>
    <name type="common">Bacillus psychrosaccharolyticus</name>
    <dbReference type="NCBI Taxonomy" id="1407"/>
    <lineage>
        <taxon>Bacteria</taxon>
        <taxon>Bacillati</taxon>
        <taxon>Bacillota</taxon>
        <taxon>Bacilli</taxon>
        <taxon>Bacillales</taxon>
        <taxon>Bacillaceae</taxon>
        <taxon>Peribacillus</taxon>
    </lineage>
</organism>
<dbReference type="InterPro" id="IPR023408">
    <property type="entry name" value="MscS_beta-dom_sf"/>
</dbReference>
<dbReference type="RefSeq" id="WP_051387463.1">
    <property type="nucleotide sequence ID" value="NZ_CP068053.1"/>
</dbReference>
<keyword evidence="5 8" id="KW-1133">Transmembrane helix</keyword>
<evidence type="ECO:0000256" key="6">
    <source>
        <dbReference type="ARBA" id="ARBA00023136"/>
    </source>
</evidence>
<evidence type="ECO:0000256" key="3">
    <source>
        <dbReference type="ARBA" id="ARBA00022475"/>
    </source>
</evidence>